<dbReference type="SUPFAM" id="SSF55298">
    <property type="entry name" value="YjgF-like"/>
    <property type="match status" value="2"/>
</dbReference>
<dbReference type="Gene3D" id="3.90.1490.10">
    <property type="entry name" value="putative n-type atp pyrophosphatase, domain 2"/>
    <property type="match status" value="1"/>
</dbReference>
<evidence type="ECO:0000256" key="4">
    <source>
        <dbReference type="ARBA" id="ARBA00022598"/>
    </source>
</evidence>
<evidence type="ECO:0000256" key="8">
    <source>
        <dbReference type="ARBA" id="ARBA00031552"/>
    </source>
</evidence>
<dbReference type="EC" id="6.3.1.14" evidence="2"/>
<dbReference type="EMBL" id="LN483157">
    <property type="protein sequence ID" value="CED83896.1"/>
    <property type="molecule type" value="Genomic_DNA"/>
</dbReference>
<dbReference type="Gene3D" id="3.30.1330.40">
    <property type="entry name" value="RutC-like"/>
    <property type="match status" value="2"/>
</dbReference>
<dbReference type="Pfam" id="PF01042">
    <property type="entry name" value="Ribonuc_L-PSP"/>
    <property type="match status" value="1"/>
</dbReference>
<evidence type="ECO:0000256" key="2">
    <source>
        <dbReference type="ARBA" id="ARBA00012089"/>
    </source>
</evidence>
<evidence type="ECO:0000256" key="1">
    <source>
        <dbReference type="ARBA" id="ARBA00005156"/>
    </source>
</evidence>
<evidence type="ECO:0000256" key="6">
    <source>
        <dbReference type="ARBA" id="ARBA00022840"/>
    </source>
</evidence>
<dbReference type="CDD" id="cd06156">
    <property type="entry name" value="eu_AANH_C_2"/>
    <property type="match status" value="1"/>
</dbReference>
<evidence type="ECO:0000256" key="9">
    <source>
        <dbReference type="ARBA" id="ARBA00048108"/>
    </source>
</evidence>
<evidence type="ECO:0000259" key="11">
    <source>
        <dbReference type="Pfam" id="PF01902"/>
    </source>
</evidence>
<accession>A0A0F7SR69</accession>
<keyword evidence="4" id="KW-0436">Ligase</keyword>
<dbReference type="FunFam" id="3.90.1490.10:FF:000001">
    <property type="entry name" value="Diphthine--ammonia ligase"/>
    <property type="match status" value="1"/>
</dbReference>
<keyword evidence="5" id="KW-0547">Nucleotide-binding</keyword>
<dbReference type="InterPro" id="IPR014729">
    <property type="entry name" value="Rossmann-like_a/b/a_fold"/>
</dbReference>
<dbReference type="SUPFAM" id="SSF52402">
    <property type="entry name" value="Adenine nucleotide alpha hydrolases-like"/>
    <property type="match status" value="1"/>
</dbReference>
<feature type="domain" description="Diphthamide synthase" evidence="11">
    <location>
        <begin position="1"/>
        <end position="223"/>
    </location>
</feature>
<name>A0A0F7SR69_PHARH</name>
<dbReference type="CDD" id="cd01994">
    <property type="entry name" value="AANH_PF0828-like"/>
    <property type="match status" value="1"/>
</dbReference>
<sequence>MKVIGLLSGGKDSCFNLLECLANGHPPIAVAGLLPPPQTDELDSFMYQTVGLSLIPTISQALRLPLYTRIIQGKPINVDAEYGDRETEGDETEDLFELLKLVKENHPDAEAVSVGAILSSYQRIRVEHVCARLDLVSLAYLWQQPQDLLLPRMINSGLRAILVKVAGVGLKEEHLGKDLGQMRRELFKLNSIYGLHICGEGGEYETVTLDSPMFHDTIVLDETMTELTDPSPVAPVAHLLIQKASLQPKPDYKPLTTADARALLGYDLEEEYGDDWLDEQGKEVRESVSQVYSALSGITKQSSSSELIRSMEEQRSDRTFGICRNGGWISIGDVTAFSGPSIKKKDEMSLEEEVDECFKIIKNALHPTPLSVVQSLTVYIANMADFPVINKAYSAHFHSSPPARACVEVPLPKGTRILFEAIAFEESRQKGNTRNQMGRERRGLHVQGLSHWAPANIGPYSQAVIVNSRITLSGQIPMIPATLALPDPPSFPLEAALCLKHVRSLIRALKEGTGGSDLKRCFIEGSIGWVSSWSDLDGARTAWTTTLEAETEAENPLFLTSSIPPPTLLVQPSSLPRSAKLEWQSFLHTGQTSPRLPRPTGAISTFASRTSGSDSDSDDEENRKSPEPIIRSFEKKGSVEWIESEFREGDARWGVAGFNDIDSISNAIAPEWAKSSLNAALSVKVFYSPKQRVSEIQDRILSLHPYLKSCAVTFIPVLSIATLNNEWELGIVWNGVSE</sequence>
<keyword evidence="6" id="KW-0067">ATP-binding</keyword>
<dbReference type="Pfam" id="PF01902">
    <property type="entry name" value="Diphthami_syn_2"/>
    <property type="match status" value="1"/>
</dbReference>
<dbReference type="InterPro" id="IPR035959">
    <property type="entry name" value="RutC-like_sf"/>
</dbReference>
<dbReference type="NCBIfam" id="TIGR00290">
    <property type="entry name" value="MJ0570_dom"/>
    <property type="match status" value="1"/>
</dbReference>
<evidence type="ECO:0000256" key="5">
    <source>
        <dbReference type="ARBA" id="ARBA00022741"/>
    </source>
</evidence>
<protein>
    <recommendedName>
        <fullName evidence="3">Diphthine--ammonia ligase</fullName>
        <ecNumber evidence="2">6.3.1.14</ecNumber>
    </recommendedName>
    <alternativeName>
        <fullName evidence="7">Diphthamide synthase</fullName>
    </alternativeName>
    <alternativeName>
        <fullName evidence="8">Diphthamide synthetase</fullName>
    </alternativeName>
</protein>
<dbReference type="FunFam" id="3.40.50.620:FF:000145">
    <property type="entry name" value="ATP-binding domain containing protein"/>
    <property type="match status" value="1"/>
</dbReference>
<evidence type="ECO:0000256" key="10">
    <source>
        <dbReference type="SAM" id="MobiDB-lite"/>
    </source>
</evidence>
<proteinExistence type="predicted"/>
<evidence type="ECO:0000256" key="7">
    <source>
        <dbReference type="ARBA" id="ARBA00029814"/>
    </source>
</evidence>
<feature type="region of interest" description="Disordered" evidence="10">
    <location>
        <begin position="590"/>
        <end position="629"/>
    </location>
</feature>
<dbReference type="PANTHER" id="PTHR12196">
    <property type="entry name" value="DOMAIN OF UNKNOWN FUNCTION 71 DUF71 -CONTAINING PROTEIN"/>
    <property type="match status" value="1"/>
</dbReference>
<dbReference type="GO" id="GO:0017178">
    <property type="term" value="F:diphthine-ammonia ligase activity"/>
    <property type="evidence" value="ECO:0007669"/>
    <property type="project" value="UniProtKB-EC"/>
</dbReference>
<dbReference type="InterPro" id="IPR006175">
    <property type="entry name" value="YjgF/YER057c/UK114"/>
</dbReference>
<dbReference type="GO" id="GO:0005524">
    <property type="term" value="F:ATP binding"/>
    <property type="evidence" value="ECO:0007669"/>
    <property type="project" value="UniProtKB-KW"/>
</dbReference>
<dbReference type="InterPro" id="IPR030662">
    <property type="entry name" value="DPH6/MJ0570"/>
</dbReference>
<evidence type="ECO:0000256" key="3">
    <source>
        <dbReference type="ARBA" id="ARBA00018426"/>
    </source>
</evidence>
<dbReference type="InterPro" id="IPR002761">
    <property type="entry name" value="Diphthami_syn_dom"/>
</dbReference>
<comment type="catalytic activity">
    <reaction evidence="9">
        <text>diphthine-[translation elongation factor 2] + NH4(+) + ATP = diphthamide-[translation elongation factor 2] + AMP + diphosphate + H(+)</text>
        <dbReference type="Rhea" id="RHEA:19753"/>
        <dbReference type="Rhea" id="RHEA-COMP:10172"/>
        <dbReference type="Rhea" id="RHEA-COMP:10174"/>
        <dbReference type="ChEBI" id="CHEBI:15378"/>
        <dbReference type="ChEBI" id="CHEBI:16692"/>
        <dbReference type="ChEBI" id="CHEBI:28938"/>
        <dbReference type="ChEBI" id="CHEBI:30616"/>
        <dbReference type="ChEBI" id="CHEBI:33019"/>
        <dbReference type="ChEBI" id="CHEBI:82696"/>
        <dbReference type="ChEBI" id="CHEBI:456215"/>
        <dbReference type="EC" id="6.3.1.14"/>
    </reaction>
</comment>
<reference evidence="12" key="1">
    <citation type="submission" date="2014-08" db="EMBL/GenBank/DDBJ databases">
        <authorList>
            <person name="Sharma Rahul"/>
            <person name="Thines Marco"/>
        </authorList>
    </citation>
    <scope>NUCLEOTIDE SEQUENCE</scope>
</reference>
<evidence type="ECO:0000313" key="12">
    <source>
        <dbReference type="EMBL" id="CED83896.1"/>
    </source>
</evidence>
<comment type="pathway">
    <text evidence="1">Protein modification; peptidyl-diphthamide biosynthesis.</text>
</comment>
<dbReference type="AlphaFoldDB" id="A0A0F7SR69"/>
<dbReference type="PANTHER" id="PTHR12196:SF2">
    <property type="entry name" value="DIPHTHINE--AMMONIA LIGASE"/>
    <property type="match status" value="1"/>
</dbReference>
<organism evidence="12">
    <name type="scientific">Phaffia rhodozyma</name>
    <name type="common">Yeast</name>
    <name type="synonym">Xanthophyllomyces dendrorhous</name>
    <dbReference type="NCBI Taxonomy" id="264483"/>
    <lineage>
        <taxon>Eukaryota</taxon>
        <taxon>Fungi</taxon>
        <taxon>Dikarya</taxon>
        <taxon>Basidiomycota</taxon>
        <taxon>Agaricomycotina</taxon>
        <taxon>Tremellomycetes</taxon>
        <taxon>Cystofilobasidiales</taxon>
        <taxon>Mrakiaceae</taxon>
        <taxon>Phaffia</taxon>
    </lineage>
</organism>
<dbReference type="Gene3D" id="3.40.50.620">
    <property type="entry name" value="HUPs"/>
    <property type="match status" value="1"/>
</dbReference>
<dbReference type="GO" id="GO:0017183">
    <property type="term" value="P:protein histidyl modification to diphthamide"/>
    <property type="evidence" value="ECO:0007669"/>
    <property type="project" value="TreeGrafter"/>
</dbReference>